<proteinExistence type="predicted"/>
<dbReference type="GO" id="GO:0003700">
    <property type="term" value="F:DNA-binding transcription factor activity"/>
    <property type="evidence" value="ECO:0007669"/>
    <property type="project" value="InterPro"/>
</dbReference>
<dbReference type="InterPro" id="IPR035418">
    <property type="entry name" value="AraC-bd_2"/>
</dbReference>
<dbReference type="PROSITE" id="PS00041">
    <property type="entry name" value="HTH_ARAC_FAMILY_1"/>
    <property type="match status" value="1"/>
</dbReference>
<dbReference type="InterPro" id="IPR050204">
    <property type="entry name" value="AraC_XylS_family_regulators"/>
</dbReference>
<name>D0LFC4_GORB4</name>
<evidence type="ECO:0000313" key="6">
    <source>
        <dbReference type="Proteomes" id="UP000001219"/>
    </source>
</evidence>
<keyword evidence="1" id="KW-0805">Transcription regulation</keyword>
<dbReference type="eggNOG" id="COG2207">
    <property type="taxonomic scope" value="Bacteria"/>
</dbReference>
<dbReference type="PROSITE" id="PS01124">
    <property type="entry name" value="HTH_ARAC_FAMILY_2"/>
    <property type="match status" value="1"/>
</dbReference>
<accession>D0LFC4</accession>
<protein>
    <submittedName>
        <fullName evidence="5">Helix-turn-helix-domain containing protein AraC type</fullName>
    </submittedName>
</protein>
<evidence type="ECO:0000313" key="5">
    <source>
        <dbReference type="EMBL" id="ACY22819.1"/>
    </source>
</evidence>
<dbReference type="STRING" id="526226.Gbro_3631"/>
<gene>
    <name evidence="5" type="ordered locus">Gbro_3631</name>
</gene>
<evidence type="ECO:0000259" key="4">
    <source>
        <dbReference type="PROSITE" id="PS01124"/>
    </source>
</evidence>
<keyword evidence="6" id="KW-1185">Reference proteome</keyword>
<dbReference type="HOGENOM" id="CLU_047930_0_1_11"/>
<dbReference type="InterPro" id="IPR020449">
    <property type="entry name" value="Tscrpt_reg_AraC-type_HTH"/>
</dbReference>
<dbReference type="Pfam" id="PF12833">
    <property type="entry name" value="HTH_18"/>
    <property type="match status" value="1"/>
</dbReference>
<evidence type="ECO:0000256" key="1">
    <source>
        <dbReference type="ARBA" id="ARBA00023015"/>
    </source>
</evidence>
<dbReference type="RefSeq" id="WP_012835330.1">
    <property type="nucleotide sequence ID" value="NC_013441.1"/>
</dbReference>
<reference evidence="5 6" key="2">
    <citation type="journal article" date="2010" name="Stand. Genomic Sci.">
        <title>Complete genome sequence of Gordonia bronchialis type strain (3410).</title>
        <authorList>
            <person name="Ivanova N."/>
            <person name="Sikorski J."/>
            <person name="Jando M."/>
            <person name="Lapidus A."/>
            <person name="Nolan M."/>
            <person name="Lucas S."/>
            <person name="Del Rio T.G."/>
            <person name="Tice H."/>
            <person name="Copeland A."/>
            <person name="Cheng J.F."/>
            <person name="Chen F."/>
            <person name="Bruce D."/>
            <person name="Goodwin L."/>
            <person name="Pitluck S."/>
            <person name="Mavromatis K."/>
            <person name="Ovchinnikova G."/>
            <person name="Pati A."/>
            <person name="Chen A."/>
            <person name="Palaniappan K."/>
            <person name="Land M."/>
            <person name="Hauser L."/>
            <person name="Chang Y.J."/>
            <person name="Jeffries C.D."/>
            <person name="Chain P."/>
            <person name="Saunders E."/>
            <person name="Han C."/>
            <person name="Detter J.C."/>
            <person name="Brettin T."/>
            <person name="Rohde M."/>
            <person name="Goker M."/>
            <person name="Bristow J."/>
            <person name="Eisen J.A."/>
            <person name="Markowitz V."/>
            <person name="Hugenholtz P."/>
            <person name="Klenk H.P."/>
            <person name="Kyrpides N.C."/>
        </authorList>
    </citation>
    <scope>NUCLEOTIDE SEQUENCE [LARGE SCALE GENOMIC DNA]</scope>
    <source>
        <strain evidence="6">ATCC 25592 / DSM 43247 / BCRC 13721 / JCM 3198 / KCTC 3076 / NBRC 16047 / NCTC 10667</strain>
    </source>
</reference>
<evidence type="ECO:0000256" key="3">
    <source>
        <dbReference type="ARBA" id="ARBA00023163"/>
    </source>
</evidence>
<dbReference type="SUPFAM" id="SSF46689">
    <property type="entry name" value="Homeodomain-like"/>
    <property type="match status" value="1"/>
</dbReference>
<dbReference type="InterPro" id="IPR018062">
    <property type="entry name" value="HTH_AraC-typ_CS"/>
</dbReference>
<dbReference type="Proteomes" id="UP000001219">
    <property type="component" value="Chromosome"/>
</dbReference>
<dbReference type="Pfam" id="PF14525">
    <property type="entry name" value="AraC_binding_2"/>
    <property type="match status" value="1"/>
</dbReference>
<feature type="domain" description="HTH araC/xylS-type" evidence="4">
    <location>
        <begin position="220"/>
        <end position="318"/>
    </location>
</feature>
<dbReference type="AlphaFoldDB" id="D0LFC4"/>
<dbReference type="Gene3D" id="1.10.10.60">
    <property type="entry name" value="Homeodomain-like"/>
    <property type="match status" value="1"/>
</dbReference>
<dbReference type="PRINTS" id="PR00032">
    <property type="entry name" value="HTHARAC"/>
</dbReference>
<keyword evidence="2" id="KW-0238">DNA-binding</keyword>
<keyword evidence="3" id="KW-0804">Transcription</keyword>
<organism evidence="5 6">
    <name type="scientific">Gordonia bronchialis (strain ATCC 25592 / DSM 43247 / BCRC 13721 / JCM 3198 / KCTC 3076 / NBRC 16047 / NCTC 10667)</name>
    <name type="common">Rhodococcus bronchialis</name>
    <dbReference type="NCBI Taxonomy" id="526226"/>
    <lineage>
        <taxon>Bacteria</taxon>
        <taxon>Bacillati</taxon>
        <taxon>Actinomycetota</taxon>
        <taxon>Actinomycetes</taxon>
        <taxon>Mycobacteriales</taxon>
        <taxon>Gordoniaceae</taxon>
        <taxon>Gordonia</taxon>
    </lineage>
</organism>
<dbReference type="InterPro" id="IPR009057">
    <property type="entry name" value="Homeodomain-like_sf"/>
</dbReference>
<dbReference type="PANTHER" id="PTHR46796:SF6">
    <property type="entry name" value="ARAC SUBFAMILY"/>
    <property type="match status" value="1"/>
</dbReference>
<dbReference type="KEGG" id="gbr:Gbro_3631"/>
<evidence type="ECO:0000256" key="2">
    <source>
        <dbReference type="ARBA" id="ARBA00023125"/>
    </source>
</evidence>
<dbReference type="GO" id="GO:0043565">
    <property type="term" value="F:sequence-specific DNA binding"/>
    <property type="evidence" value="ECO:0007669"/>
    <property type="project" value="InterPro"/>
</dbReference>
<dbReference type="InterPro" id="IPR018060">
    <property type="entry name" value="HTH_AraC"/>
</dbReference>
<dbReference type="PANTHER" id="PTHR46796">
    <property type="entry name" value="HTH-TYPE TRANSCRIPTIONAL ACTIVATOR RHAS-RELATED"/>
    <property type="match status" value="1"/>
</dbReference>
<sequence length="318" mass="34276">MPTPNLSAPDGGDGIQDWETAHRAVADAYFPHELKPLDGRTEVDLTMRTVELDGVTIGRLTWGTAVSIACEYPGAYEVNIPLTGRLHSRSGRDELVSTPGTGTVFTAGRASVITNWTADCEVIGVKFDAEYLEREADRIHATALRRRLTLPDQIDVQSDSGATWFGLVKALSAQVREPGDLLANPLVGPQLASAVSTAFLLSVSPEPERADPQLRPGMVKRVLDALDEDPARPWSLAEMAGIAGTSVRRLQEAFAEYLERSPTRALADIRLARAHADLLTGTGTVADVAARWGFSSPSRFAAAYRRRYGASPSAVLRG</sequence>
<dbReference type="SMART" id="SM00342">
    <property type="entry name" value="HTH_ARAC"/>
    <property type="match status" value="1"/>
</dbReference>
<dbReference type="OrthoDB" id="5464689at2"/>
<dbReference type="EMBL" id="CP001802">
    <property type="protein sequence ID" value="ACY22819.1"/>
    <property type="molecule type" value="Genomic_DNA"/>
</dbReference>
<reference evidence="6" key="1">
    <citation type="submission" date="2009-10" db="EMBL/GenBank/DDBJ databases">
        <title>The complete chromosome of Gordonia bronchialis DSM 43247.</title>
        <authorList>
            <consortium name="US DOE Joint Genome Institute (JGI-PGF)"/>
            <person name="Lucas S."/>
            <person name="Copeland A."/>
            <person name="Lapidus A."/>
            <person name="Glavina del Rio T."/>
            <person name="Dalin E."/>
            <person name="Tice H."/>
            <person name="Bruce D."/>
            <person name="Goodwin L."/>
            <person name="Pitluck S."/>
            <person name="Kyrpides N."/>
            <person name="Mavromatis K."/>
            <person name="Ivanova N."/>
            <person name="Ovchinnikova G."/>
            <person name="Saunders E."/>
            <person name="Brettin T."/>
            <person name="Detter J.C."/>
            <person name="Han C."/>
            <person name="Larimer F."/>
            <person name="Land M."/>
            <person name="Hauser L."/>
            <person name="Markowitz V."/>
            <person name="Cheng J.-F."/>
            <person name="Hugenholtz P."/>
            <person name="Woyke T."/>
            <person name="Wu D."/>
            <person name="Jando M."/>
            <person name="Schneider S."/>
            <person name="Goeker M."/>
            <person name="Klenk H.-P."/>
            <person name="Eisen J.A."/>
        </authorList>
    </citation>
    <scope>NUCLEOTIDE SEQUENCE [LARGE SCALE GENOMIC DNA]</scope>
    <source>
        <strain evidence="6">ATCC 25592 / DSM 43247 / BCRC 13721 / JCM 3198 / KCTC 3076 / NBRC 16047 / NCTC 10667</strain>
    </source>
</reference>